<dbReference type="PANTHER" id="PTHR13887:SF14">
    <property type="entry name" value="DISULFIDE BOND FORMATION PROTEIN D"/>
    <property type="match status" value="1"/>
</dbReference>
<accession>A0A0G0QZB3</accession>
<dbReference type="Pfam" id="PF13462">
    <property type="entry name" value="Thioredoxin_4"/>
    <property type="match status" value="1"/>
</dbReference>
<gene>
    <name evidence="8" type="ORF">UT77_C0001G0232</name>
</gene>
<sequence>MLAKFLFTSVPGAIILGALIVSTTILVAIRSLKSNNSVAQNKGTNIAQAAQPTQAPSQVLAATTNSPFEAPKSKKFSITGDPLLGEKNNKLTLVGFSDYGCPQCKKFFTEVLPEIRKTYVDSGKIKLVYKDLPIPSTASLVGAALCAKDQGGDSAYFKFHDQLVANMKSDGTNVTADDLPALAKKTNLNVTTFQKCLDSSKFQSEFEKNFAVAQDIGINKIPLWFLGKTNTSGEVEGTILEFAQTFGDLKTAIDQQLSQ</sequence>
<evidence type="ECO:0000256" key="1">
    <source>
        <dbReference type="ARBA" id="ARBA00005791"/>
    </source>
</evidence>
<keyword evidence="5" id="KW-0676">Redox-active center</keyword>
<dbReference type="InterPro" id="IPR012336">
    <property type="entry name" value="Thioredoxin-like_fold"/>
</dbReference>
<dbReference type="Gene3D" id="3.40.30.10">
    <property type="entry name" value="Glutaredoxin"/>
    <property type="match status" value="1"/>
</dbReference>
<evidence type="ECO:0000313" key="8">
    <source>
        <dbReference type="EMBL" id="KKR42781.1"/>
    </source>
</evidence>
<comment type="caution">
    <text evidence="8">The sequence shown here is derived from an EMBL/GenBank/DDBJ whole genome shotgun (WGS) entry which is preliminary data.</text>
</comment>
<evidence type="ECO:0000256" key="4">
    <source>
        <dbReference type="ARBA" id="ARBA00023157"/>
    </source>
</evidence>
<dbReference type="Proteomes" id="UP000034881">
    <property type="component" value="Unassembled WGS sequence"/>
</dbReference>
<keyword evidence="6" id="KW-0812">Transmembrane</keyword>
<comment type="similarity">
    <text evidence="1">Belongs to the thioredoxin family. DsbA subfamily.</text>
</comment>
<protein>
    <submittedName>
        <fullName evidence="8">DSBA oxidoreductase</fullName>
    </submittedName>
</protein>
<keyword evidence="2" id="KW-0732">Signal</keyword>
<feature type="domain" description="Thioredoxin" evidence="7">
    <location>
        <begin position="49"/>
        <end position="258"/>
    </location>
</feature>
<dbReference type="SUPFAM" id="SSF52833">
    <property type="entry name" value="Thioredoxin-like"/>
    <property type="match status" value="1"/>
</dbReference>
<dbReference type="PANTHER" id="PTHR13887">
    <property type="entry name" value="GLUTATHIONE S-TRANSFERASE KAPPA"/>
    <property type="match status" value="1"/>
</dbReference>
<evidence type="ECO:0000259" key="7">
    <source>
        <dbReference type="PROSITE" id="PS51352"/>
    </source>
</evidence>
<evidence type="ECO:0000256" key="6">
    <source>
        <dbReference type="SAM" id="Phobius"/>
    </source>
</evidence>
<dbReference type="InterPro" id="IPR013766">
    <property type="entry name" value="Thioredoxin_domain"/>
</dbReference>
<proteinExistence type="inferred from homology"/>
<reference evidence="8 9" key="1">
    <citation type="journal article" date="2015" name="Nature">
        <title>rRNA introns, odd ribosomes, and small enigmatic genomes across a large radiation of phyla.</title>
        <authorList>
            <person name="Brown C.T."/>
            <person name="Hug L.A."/>
            <person name="Thomas B.C."/>
            <person name="Sharon I."/>
            <person name="Castelle C.J."/>
            <person name="Singh A."/>
            <person name="Wilkins M.J."/>
            <person name="Williams K.H."/>
            <person name="Banfield J.F."/>
        </authorList>
    </citation>
    <scope>NUCLEOTIDE SEQUENCE [LARGE SCALE GENOMIC DNA]</scope>
</reference>
<feature type="transmembrane region" description="Helical" evidence="6">
    <location>
        <begin position="6"/>
        <end position="29"/>
    </location>
</feature>
<keyword evidence="6" id="KW-0472">Membrane</keyword>
<name>A0A0G0QZB3_9BACT</name>
<keyword evidence="6" id="KW-1133">Transmembrane helix</keyword>
<evidence type="ECO:0000256" key="5">
    <source>
        <dbReference type="ARBA" id="ARBA00023284"/>
    </source>
</evidence>
<dbReference type="InterPro" id="IPR036249">
    <property type="entry name" value="Thioredoxin-like_sf"/>
</dbReference>
<dbReference type="GO" id="GO:0016491">
    <property type="term" value="F:oxidoreductase activity"/>
    <property type="evidence" value="ECO:0007669"/>
    <property type="project" value="UniProtKB-KW"/>
</dbReference>
<evidence type="ECO:0000256" key="3">
    <source>
        <dbReference type="ARBA" id="ARBA00023002"/>
    </source>
</evidence>
<dbReference type="AlphaFoldDB" id="A0A0G0QZB3"/>
<evidence type="ECO:0000313" key="9">
    <source>
        <dbReference type="Proteomes" id="UP000034881"/>
    </source>
</evidence>
<dbReference type="PROSITE" id="PS51352">
    <property type="entry name" value="THIOREDOXIN_2"/>
    <property type="match status" value="1"/>
</dbReference>
<organism evidence="8 9">
    <name type="scientific">Candidatus Daviesbacteria bacterium GW2011_GWC2_40_12</name>
    <dbReference type="NCBI Taxonomy" id="1618431"/>
    <lineage>
        <taxon>Bacteria</taxon>
        <taxon>Candidatus Daviesiibacteriota</taxon>
    </lineage>
</organism>
<keyword evidence="3" id="KW-0560">Oxidoreductase</keyword>
<dbReference type="EMBL" id="LBYB01000001">
    <property type="protein sequence ID" value="KKR42781.1"/>
    <property type="molecule type" value="Genomic_DNA"/>
</dbReference>
<evidence type="ECO:0000256" key="2">
    <source>
        <dbReference type="ARBA" id="ARBA00022729"/>
    </source>
</evidence>
<keyword evidence="4" id="KW-1015">Disulfide bond</keyword>